<proteinExistence type="inferred from homology"/>
<evidence type="ECO:0000256" key="6">
    <source>
        <dbReference type="RuleBase" id="RU361277"/>
    </source>
</evidence>
<keyword evidence="3 6" id="KW-0479">Metal-binding</keyword>
<comment type="cofactor">
    <cofactor evidence="1 6">
        <name>Zn(2+)</name>
        <dbReference type="ChEBI" id="CHEBI:29105"/>
    </cofactor>
</comment>
<protein>
    <submittedName>
        <fullName evidence="9">Aryl-alcohol dehydrogenase</fullName>
    </submittedName>
</protein>
<evidence type="ECO:0000256" key="5">
    <source>
        <dbReference type="ARBA" id="ARBA00023002"/>
    </source>
</evidence>
<dbReference type="Gene3D" id="3.40.50.720">
    <property type="entry name" value="NAD(P)-binding Rossmann-like Domain"/>
    <property type="match status" value="1"/>
</dbReference>
<sequence>MLVVPPPGRRTVRPDHRGRAYVRITAAVVEELHGPFVVREVDLDEPGPGDVLVKVAATGFCHTDGIARDGDLPFPLPGVLGHEGSGTVVAVGDGVTGVSEGQDVVLGWPSCGACRNCQAGEPRYCLRMGELVAGGRRLDGSSALRGTDGSPLASHFFGQSSFGTYAMATAASLVPVPAGLPVELMGPVACGLATGAGAVFNTLRPEPGSSIVVYGAGTVGLAAVMAARNSAATTIIAVDRHAARLRLAEGLGATHTIDATSADPVQAVNDICGGPADASLDCTGIVSVIRQAIDSVGMLGTALLIGGAPAGAEFSADHLTTLWGKTIRGTLGGSGHGQQLIAALMDLHAQGRFPFDQLVQFFPLDRIEDAVEASYSGAVVKPILTMPH</sequence>
<dbReference type="SUPFAM" id="SSF51735">
    <property type="entry name" value="NAD(P)-binding Rossmann-fold domains"/>
    <property type="match status" value="1"/>
</dbReference>
<dbReference type="InterPro" id="IPR036291">
    <property type="entry name" value="NAD(P)-bd_dom_sf"/>
</dbReference>
<keyword evidence="4 6" id="KW-0862">Zinc</keyword>
<evidence type="ECO:0000313" key="10">
    <source>
        <dbReference type="Proteomes" id="UP000219482"/>
    </source>
</evidence>
<dbReference type="AlphaFoldDB" id="A0A286GPW9"/>
<dbReference type="CDD" id="cd08278">
    <property type="entry name" value="benzyl_alcohol_DH"/>
    <property type="match status" value="1"/>
</dbReference>
<dbReference type="InterPro" id="IPR013149">
    <property type="entry name" value="ADH-like_C"/>
</dbReference>
<dbReference type="PANTHER" id="PTHR43350:SF21">
    <property type="entry name" value="S-NITROSOMYCOTHIOL REDUCTASE MSCR"/>
    <property type="match status" value="1"/>
</dbReference>
<keyword evidence="10" id="KW-1185">Reference proteome</keyword>
<dbReference type="PANTHER" id="PTHR43350">
    <property type="entry name" value="NAD-DEPENDENT ALCOHOL DEHYDROGENASE"/>
    <property type="match status" value="1"/>
</dbReference>
<dbReference type="GO" id="GO:0008270">
    <property type="term" value="F:zinc ion binding"/>
    <property type="evidence" value="ECO:0007669"/>
    <property type="project" value="InterPro"/>
</dbReference>
<feature type="domain" description="Alcohol dehydrogenase-like C-terminal" evidence="7">
    <location>
        <begin position="219"/>
        <end position="345"/>
    </location>
</feature>
<dbReference type="Pfam" id="PF00107">
    <property type="entry name" value="ADH_zinc_N"/>
    <property type="match status" value="1"/>
</dbReference>
<dbReference type="Pfam" id="PF08240">
    <property type="entry name" value="ADH_N"/>
    <property type="match status" value="1"/>
</dbReference>
<dbReference type="Gene3D" id="3.90.180.10">
    <property type="entry name" value="Medium-chain alcohol dehydrogenases, catalytic domain"/>
    <property type="match status" value="1"/>
</dbReference>
<name>A0A286GPW9_9ACTN</name>
<evidence type="ECO:0000256" key="2">
    <source>
        <dbReference type="ARBA" id="ARBA00008072"/>
    </source>
</evidence>
<dbReference type="InterPro" id="IPR013154">
    <property type="entry name" value="ADH-like_N"/>
</dbReference>
<evidence type="ECO:0000256" key="1">
    <source>
        <dbReference type="ARBA" id="ARBA00001947"/>
    </source>
</evidence>
<dbReference type="PROSITE" id="PS00059">
    <property type="entry name" value="ADH_ZINC"/>
    <property type="match status" value="1"/>
</dbReference>
<comment type="similarity">
    <text evidence="2 6">Belongs to the zinc-containing alcohol dehydrogenase family.</text>
</comment>
<reference evidence="10" key="1">
    <citation type="submission" date="2017-09" db="EMBL/GenBank/DDBJ databases">
        <authorList>
            <person name="Varghese N."/>
            <person name="Submissions S."/>
        </authorList>
    </citation>
    <scope>NUCLEOTIDE SEQUENCE [LARGE SCALE GENOMIC DNA]</scope>
    <source>
        <strain evidence="10">DSM 44270</strain>
    </source>
</reference>
<evidence type="ECO:0000256" key="4">
    <source>
        <dbReference type="ARBA" id="ARBA00022833"/>
    </source>
</evidence>
<dbReference type="FunFam" id="3.40.50.720:FF:000003">
    <property type="entry name" value="S-(hydroxymethyl)glutathione dehydrogenase"/>
    <property type="match status" value="1"/>
</dbReference>
<gene>
    <name evidence="9" type="ORF">SAMN06272739_1554</name>
</gene>
<evidence type="ECO:0000259" key="7">
    <source>
        <dbReference type="Pfam" id="PF00107"/>
    </source>
</evidence>
<feature type="domain" description="Alcohol dehydrogenase-like N-terminal" evidence="8">
    <location>
        <begin position="47"/>
        <end position="177"/>
    </location>
</feature>
<evidence type="ECO:0000259" key="8">
    <source>
        <dbReference type="Pfam" id="PF08240"/>
    </source>
</evidence>
<dbReference type="InterPro" id="IPR002328">
    <property type="entry name" value="ADH_Zn_CS"/>
</dbReference>
<dbReference type="InterPro" id="IPR011032">
    <property type="entry name" value="GroES-like_sf"/>
</dbReference>
<organism evidence="9 10">
    <name type="scientific">Blastococcus haudaquaticus</name>
    <dbReference type="NCBI Taxonomy" id="1938745"/>
    <lineage>
        <taxon>Bacteria</taxon>
        <taxon>Bacillati</taxon>
        <taxon>Actinomycetota</taxon>
        <taxon>Actinomycetes</taxon>
        <taxon>Geodermatophilales</taxon>
        <taxon>Geodermatophilaceae</taxon>
        <taxon>Blastococcus</taxon>
    </lineage>
</organism>
<evidence type="ECO:0000313" key="9">
    <source>
        <dbReference type="EMBL" id="SOD97601.1"/>
    </source>
</evidence>
<dbReference type="EMBL" id="OCNK01000002">
    <property type="protein sequence ID" value="SOD97601.1"/>
    <property type="molecule type" value="Genomic_DNA"/>
</dbReference>
<keyword evidence="5" id="KW-0560">Oxidoreductase</keyword>
<dbReference type="GO" id="GO:0016491">
    <property type="term" value="F:oxidoreductase activity"/>
    <property type="evidence" value="ECO:0007669"/>
    <property type="project" value="UniProtKB-KW"/>
</dbReference>
<evidence type="ECO:0000256" key="3">
    <source>
        <dbReference type="ARBA" id="ARBA00022723"/>
    </source>
</evidence>
<accession>A0A286GPW9</accession>
<dbReference type="Proteomes" id="UP000219482">
    <property type="component" value="Unassembled WGS sequence"/>
</dbReference>
<dbReference type="SUPFAM" id="SSF50129">
    <property type="entry name" value="GroES-like"/>
    <property type="match status" value="1"/>
</dbReference>